<protein>
    <submittedName>
        <fullName evidence="2">Uncharacterized protein</fullName>
    </submittedName>
</protein>
<evidence type="ECO:0000313" key="4">
    <source>
        <dbReference type="EMBL" id="QJA81240.1"/>
    </source>
</evidence>
<organism evidence="2">
    <name type="scientific">viral metagenome</name>
    <dbReference type="NCBI Taxonomy" id="1070528"/>
    <lineage>
        <taxon>unclassified sequences</taxon>
        <taxon>metagenomes</taxon>
        <taxon>organismal metagenomes</taxon>
    </lineage>
</organism>
<dbReference type="EMBL" id="MT144936">
    <property type="protein sequence ID" value="QJI01609.1"/>
    <property type="molecule type" value="Genomic_DNA"/>
</dbReference>
<feature type="region of interest" description="Disordered" evidence="1">
    <location>
        <begin position="50"/>
        <end position="79"/>
    </location>
</feature>
<evidence type="ECO:0000313" key="5">
    <source>
        <dbReference type="EMBL" id="QJI01609.1"/>
    </source>
</evidence>
<dbReference type="EMBL" id="MT144234">
    <property type="protein sequence ID" value="QJA51045.1"/>
    <property type="molecule type" value="Genomic_DNA"/>
</dbReference>
<proteinExistence type="predicted"/>
<accession>A0A6H1ZUU7</accession>
<evidence type="ECO:0000256" key="1">
    <source>
        <dbReference type="SAM" id="MobiDB-lite"/>
    </source>
</evidence>
<gene>
    <name evidence="4" type="ORF">MM415A00564_0013</name>
    <name evidence="3" type="ORF">MM415B01029_0013</name>
    <name evidence="2" type="ORF">TM448A01963_0004</name>
    <name evidence="5" type="ORF">TM448B02663_0010</name>
</gene>
<name>A0A6H1ZUU7_9ZZZZ</name>
<dbReference type="EMBL" id="MT142452">
    <property type="protein sequence ID" value="QJA81240.1"/>
    <property type="molecule type" value="Genomic_DNA"/>
</dbReference>
<evidence type="ECO:0000313" key="3">
    <source>
        <dbReference type="EMBL" id="QJA60900.1"/>
    </source>
</evidence>
<sequence>MPDINEWLDSVPPPEEIKPLLDEAYREWAKLNVAMQISINVHKAEPAAIPPVETAPAAKPQAASKRGRKPVKKPPCFGDAEIRPVCDQEGLSSRCAAAAQCLEALGEKGSRVPSPSASDTPG</sequence>
<dbReference type="AlphaFoldDB" id="A0A6H1ZUU7"/>
<evidence type="ECO:0000313" key="2">
    <source>
        <dbReference type="EMBL" id="QJA51045.1"/>
    </source>
</evidence>
<reference evidence="2" key="1">
    <citation type="submission" date="2020-03" db="EMBL/GenBank/DDBJ databases">
        <title>The deep terrestrial virosphere.</title>
        <authorList>
            <person name="Holmfeldt K."/>
            <person name="Nilsson E."/>
            <person name="Simone D."/>
            <person name="Lopez-Fernandez M."/>
            <person name="Wu X."/>
            <person name="de Brujin I."/>
            <person name="Lundin D."/>
            <person name="Andersson A."/>
            <person name="Bertilsson S."/>
            <person name="Dopson M."/>
        </authorList>
    </citation>
    <scope>NUCLEOTIDE SEQUENCE</scope>
    <source>
        <strain evidence="4">MM415A00564</strain>
        <strain evidence="3">MM415B01029</strain>
        <strain evidence="2">TM448A01963</strain>
        <strain evidence="5">TM448B02663</strain>
    </source>
</reference>
<dbReference type="EMBL" id="MT141424">
    <property type="protein sequence ID" value="QJA60900.1"/>
    <property type="molecule type" value="Genomic_DNA"/>
</dbReference>